<dbReference type="EMBL" id="JBBBZM010000347">
    <property type="protein sequence ID" value="KAL0630891.1"/>
    <property type="molecule type" value="Genomic_DNA"/>
</dbReference>
<protein>
    <submittedName>
        <fullName evidence="1">Uncharacterized protein</fullName>
    </submittedName>
</protein>
<gene>
    <name evidence="1" type="ORF">Q9L58_010255</name>
</gene>
<evidence type="ECO:0000313" key="2">
    <source>
        <dbReference type="Proteomes" id="UP001447188"/>
    </source>
</evidence>
<reference evidence="1 2" key="1">
    <citation type="submission" date="2024-02" db="EMBL/GenBank/DDBJ databases">
        <title>Discinaceae phylogenomics.</title>
        <authorList>
            <person name="Dirks A.C."/>
            <person name="James T.Y."/>
        </authorList>
    </citation>
    <scope>NUCLEOTIDE SEQUENCE [LARGE SCALE GENOMIC DNA]</scope>
    <source>
        <strain evidence="1 2">ACD0624</strain>
    </source>
</reference>
<accession>A0ABR3G4L3</accession>
<organism evidence="1 2">
    <name type="scientific">Discina gigas</name>
    <dbReference type="NCBI Taxonomy" id="1032678"/>
    <lineage>
        <taxon>Eukaryota</taxon>
        <taxon>Fungi</taxon>
        <taxon>Dikarya</taxon>
        <taxon>Ascomycota</taxon>
        <taxon>Pezizomycotina</taxon>
        <taxon>Pezizomycetes</taxon>
        <taxon>Pezizales</taxon>
        <taxon>Discinaceae</taxon>
        <taxon>Discina</taxon>
    </lineage>
</organism>
<evidence type="ECO:0000313" key="1">
    <source>
        <dbReference type="EMBL" id="KAL0630891.1"/>
    </source>
</evidence>
<proteinExistence type="predicted"/>
<keyword evidence="2" id="KW-1185">Reference proteome</keyword>
<dbReference type="Proteomes" id="UP001447188">
    <property type="component" value="Unassembled WGS sequence"/>
</dbReference>
<sequence length="84" mass="9267">MLEGLEVHVVPAPERVAGPNWAFAGALPAKALEHIAYAMRLTPASKAWDSVVRESKQISAVAMQDYVISTYVIMDGRIRKENEN</sequence>
<comment type="caution">
    <text evidence="1">The sequence shown here is derived from an EMBL/GenBank/DDBJ whole genome shotgun (WGS) entry which is preliminary data.</text>
</comment>
<name>A0ABR3G4L3_9PEZI</name>